<dbReference type="PANTHER" id="PTHR46763:SF1">
    <property type="entry name" value="DYNEIN REGULATORY COMPLEX PROTEIN 8"/>
    <property type="match status" value="1"/>
</dbReference>
<dbReference type="SUPFAM" id="SSF47473">
    <property type="entry name" value="EF-hand"/>
    <property type="match status" value="1"/>
</dbReference>
<dbReference type="Gene3D" id="1.10.238.10">
    <property type="entry name" value="EF-hand"/>
    <property type="match status" value="2"/>
</dbReference>
<dbReference type="AlphaFoldDB" id="A0A8C4Q429"/>
<dbReference type="OMA" id="MTKEGEP"/>
<name>A0A8C4Q429_EPTBU</name>
<evidence type="ECO:0000259" key="1">
    <source>
        <dbReference type="PROSITE" id="PS50222"/>
    </source>
</evidence>
<dbReference type="GO" id="GO:0005509">
    <property type="term" value="F:calcium ion binding"/>
    <property type="evidence" value="ECO:0007669"/>
    <property type="project" value="InterPro"/>
</dbReference>
<organism evidence="2 3">
    <name type="scientific">Eptatretus burgeri</name>
    <name type="common">Inshore hagfish</name>
    <dbReference type="NCBI Taxonomy" id="7764"/>
    <lineage>
        <taxon>Eukaryota</taxon>
        <taxon>Metazoa</taxon>
        <taxon>Chordata</taxon>
        <taxon>Craniata</taxon>
        <taxon>Vertebrata</taxon>
        <taxon>Cyclostomata</taxon>
        <taxon>Myxini</taxon>
        <taxon>Myxiniformes</taxon>
        <taxon>Myxinidae</taxon>
        <taxon>Eptatretinae</taxon>
        <taxon>Eptatretus</taxon>
    </lineage>
</organism>
<evidence type="ECO:0000313" key="2">
    <source>
        <dbReference type="Ensembl" id="ENSEBUP00000009512.1"/>
    </source>
</evidence>
<feature type="domain" description="EF-hand" evidence="1">
    <location>
        <begin position="98"/>
        <end position="133"/>
    </location>
</feature>
<dbReference type="PROSITE" id="PS50222">
    <property type="entry name" value="EF_HAND_2"/>
    <property type="match status" value="1"/>
</dbReference>
<proteinExistence type="predicted"/>
<dbReference type="CDD" id="cd00051">
    <property type="entry name" value="EFh"/>
    <property type="match status" value="1"/>
</dbReference>
<keyword evidence="3" id="KW-1185">Reference proteome</keyword>
<evidence type="ECO:0000313" key="3">
    <source>
        <dbReference type="Proteomes" id="UP000694388"/>
    </source>
</evidence>
<dbReference type="PANTHER" id="PTHR46763">
    <property type="entry name" value="DYNEIN REGULATORY COMPLEX PROTEIN 8"/>
    <property type="match status" value="1"/>
</dbReference>
<accession>A0A8C4Q429</accession>
<dbReference type="InterPro" id="IPR002048">
    <property type="entry name" value="EF_hand_dom"/>
</dbReference>
<dbReference type="FunFam" id="1.10.238.10:FF:000001">
    <property type="entry name" value="Calmodulin 1"/>
    <property type="match status" value="1"/>
</dbReference>
<dbReference type="Ensembl" id="ENSEBUT00000010037.1">
    <property type="protein sequence ID" value="ENSEBUP00000009512.1"/>
    <property type="gene ID" value="ENSEBUG00000006113.1"/>
</dbReference>
<dbReference type="Proteomes" id="UP000694388">
    <property type="component" value="Unplaced"/>
</dbReference>
<reference evidence="2" key="1">
    <citation type="submission" date="2025-08" db="UniProtKB">
        <authorList>
            <consortium name="Ensembl"/>
        </authorList>
    </citation>
    <scope>IDENTIFICATION</scope>
</reference>
<dbReference type="InterPro" id="IPR011992">
    <property type="entry name" value="EF-hand-dom_pair"/>
</dbReference>
<dbReference type="Pfam" id="PF13499">
    <property type="entry name" value="EF-hand_7"/>
    <property type="match status" value="1"/>
</dbReference>
<dbReference type="GeneTree" id="ENSGT00940000160590"/>
<reference evidence="2" key="2">
    <citation type="submission" date="2025-09" db="UniProtKB">
        <authorList>
            <consortium name="Ensembl"/>
        </authorList>
    </citation>
    <scope>IDENTIFICATION</scope>
</reference>
<protein>
    <submittedName>
        <fullName evidence="2">EF-hand calcium binding domain 2</fullName>
    </submittedName>
</protein>
<sequence length="170" mass="19180">MAAGADETFTSDAQKFYEGELHKSITDAFNAFANEGKNTVDVRRIGPIIRSLGCFPTETELHSLLAEMEDEEPTGYIELETFLPVMTKMIKDGRYKPIPGDAILAAFQVLDQDDKGYLTPEELIHYMMQAGEPFTQAEMDEMISAAVDADRHIILYEDFVSKLVIEDRYL</sequence>